<reference evidence="1" key="10">
    <citation type="submission" date="2010-02" db="EMBL/GenBank/DDBJ databases">
        <authorList>
            <person name="Janssen P.J."/>
            <person name="Van Houdt R."/>
            <person name="Moors H."/>
            <person name="Monsieurs P."/>
            <person name="Morin N."/>
            <person name="Benotmane R."/>
            <person name="Lapidus A."/>
            <person name="McCorkle S."/>
            <person name="Monchy S."/>
            <person name="Taghavi S."/>
            <person name="van der Lelie N."/>
            <person name="Dunn J."/>
            <person name="Leys N."/>
            <person name="Mergeay M."/>
        </authorList>
    </citation>
    <scope>NUCLEOTIDE SEQUENCE</scope>
    <source>
        <strain evidence="1">CH34</strain>
        <plasmid evidence="1">pMOL28</plasmid>
    </source>
</reference>
<evidence type="ECO:0000313" key="1">
    <source>
        <dbReference type="EMBL" id="ABF13131.1"/>
    </source>
</evidence>
<reference evidence="3" key="9">
    <citation type="journal article" date="2010" name="PLoS ONE">
        <title>The complete genome sequence of Cupriavidus metallidurans strain CH34, a master survivalist in harsh and anthropogenic environments.</title>
        <authorList>
            <person name="Janssen P.J."/>
            <person name="Van Houdt R."/>
            <person name="Moors H."/>
            <person name="Monsieurs P."/>
            <person name="Morin N."/>
            <person name="Michaux A."/>
            <person name="Benotmane M.A."/>
            <person name="Leys N."/>
            <person name="Vallaeys T."/>
            <person name="Lapidus A."/>
            <person name="Monchy S."/>
            <person name="Medigue C."/>
            <person name="Taghavi S."/>
            <person name="McCorkle S."/>
            <person name="Dunn J."/>
            <person name="van der Lelie D."/>
            <person name="Mergeay M."/>
        </authorList>
    </citation>
    <scope>NUCLEOTIDE SEQUENCE [LARGE SCALE GENOMIC DNA]</scope>
    <source>
        <strain evidence="3">ATCC 43123 / DSM 2839 / NBRC 102507 / CH34</strain>
        <plasmid evidence="3">Plasmid pMOL28</plasmid>
    </source>
</reference>
<keyword evidence="3" id="KW-1185">Reference proteome</keyword>
<reference evidence="2" key="2">
    <citation type="journal article" date="1996" name="Mol. Gen. Genet.">
        <title>Identification of a partition and replication region in the Alcaligenes eutrophus megaplasmid pMOL28.</title>
        <authorList>
            <person name="Taghavi S."/>
            <person name="Provoost A."/>
            <person name="Mergeay M."/>
            <person name="van der Lelie D."/>
        </authorList>
    </citation>
    <scope>NUCLEOTIDE SEQUENCE</scope>
    <source>
        <strain evidence="2">CH34</strain>
    </source>
</reference>
<reference evidence="2" key="5">
    <citation type="journal article" date="2000" name="J. Bacteriol.">
        <title>Regulation of the cnr cobalt and nickel resistance determinant of Ralstonia eutropha (Alcaligenes eutrophus) CH34.</title>
        <authorList>
            <person name="Tibazarwa C."/>
            <person name="Wuertz S."/>
            <person name="Mergeay M."/>
            <person name="Wyns L."/>
            <person name="van Der Lelie D."/>
        </authorList>
    </citation>
    <scope>NUCLEOTIDE SEQUENCE</scope>
    <source>
        <strain evidence="2">CH34</strain>
    </source>
</reference>
<reference evidence="2" key="7">
    <citation type="submission" date="2004-10" db="EMBL/GenBank/DDBJ databases">
        <title>Sequence and features of the Ralstonia metallidurans CH34 heavy metal plasmids pMOL28 and pMOL30.</title>
        <authorList>
            <person name="van der Lelie D."/>
            <person name="Monchy S."/>
            <person name="Taghavi S."/>
            <person name="McCorkle S."/>
            <person name="Dunn J."/>
            <person name="Benotmane M."/>
            <person name="Vallaeys T."/>
            <person name="Lapidus A."/>
            <person name="Mergeay M."/>
        </authorList>
    </citation>
    <scope>NUCLEOTIDE SEQUENCE</scope>
    <source>
        <strain evidence="2">CH34</strain>
        <plasmid evidence="2">pMOL28</plasmid>
    </source>
</reference>
<accession>Q5NV28</accession>
<name>Q5NV28_CUPMC</name>
<evidence type="ECO:0000313" key="3">
    <source>
        <dbReference type="Proteomes" id="UP000002429"/>
    </source>
</evidence>
<reference evidence="2" key="6">
    <citation type="journal article" date="2002" name="Arch. Microbiol.">
        <title>New genes involved in chromate resistance in Ralstonia metallidurans strain CH34.</title>
        <authorList>
            <person name="Juhnke S."/>
            <person name="Peitzsch N."/>
            <person name="Hubener N."/>
            <person name="Grosse C."/>
            <person name="Nies D.H."/>
        </authorList>
    </citation>
    <scope>NUCLEOTIDE SEQUENCE</scope>
    <source>
        <strain evidence="2">CH34</strain>
    </source>
</reference>
<organism evidence="1 3">
    <name type="scientific">Cupriavidus metallidurans (strain ATCC 43123 / DSM 2839 / NBRC 102507 / CH34)</name>
    <name type="common">Ralstonia metallidurans</name>
    <dbReference type="NCBI Taxonomy" id="266264"/>
    <lineage>
        <taxon>Bacteria</taxon>
        <taxon>Pseudomonadati</taxon>
        <taxon>Pseudomonadota</taxon>
        <taxon>Betaproteobacteria</taxon>
        <taxon>Burkholderiales</taxon>
        <taxon>Burkholderiaceae</taxon>
        <taxon>Cupriavidus</taxon>
    </lineage>
</organism>
<sequence>MPKAIAFFPWVAINGARSFGALRLIPYELGKAPGDLPYATQADIEAVLGAYAEHPRHPIRAATLVEFGDWQTGMDIEDRAQWLWALQKLVAFAALANRRLFTVAYTNTDTYKLVIQRYRAGEANRFGFHTRRRDGKGLHSWGTDEFAFHRPHHVSRSWFSIDEHLLCALMPDMPPHWRSAIEDYCAANTDSRDMPDHTEAVLLYCAFEWLFGFSNNCKKFIDALDRTFPYHADMQGNGPLADDWKGKYQHVTRPLTAWASEFCQVRGQSAHGLSREVRRFVWPVHTHLAFASMLFPLAFKKTLADAGRFEISEGDLQRMRQIDAYVLHDPFAFDFTMETEDNKHPWCELDTEHTLRAMIEQSMREVMVGKSPGADTEA</sequence>
<dbReference type="HOGENOM" id="CLU_731313_0_0_4"/>
<evidence type="ECO:0000313" key="2">
    <source>
        <dbReference type="EMBL" id="CAI30184.1"/>
    </source>
</evidence>
<reference evidence="2" key="3">
    <citation type="journal article" date="1997" name="Plasmid">
        <title>Genetic and physical maps of the Alcaligenes eutrophus CH34 megaplasmid pMOL28 and its derivative pMOL50 obtained after temperature-induced mutagenesis and mortality.</title>
        <authorList>
            <person name="Taghavi S."/>
            <person name="Mergeay M."/>
            <person name="van der Lelie D."/>
        </authorList>
    </citation>
    <scope>NUCLEOTIDE SEQUENCE</scope>
    <source>
        <strain evidence="2">CH34</strain>
    </source>
</reference>
<reference evidence="2" key="1">
    <citation type="journal article" date="1993" name="J. Bacteriol.">
        <title>Characterization of the inducible nickel and cobalt resistance determinant cnr from pMOL28 of Alcaligenes eutrophus CH34.</title>
        <authorList>
            <person name="Liesegang H."/>
            <person name="Lemke K."/>
            <person name="Siddiqui R.A."/>
            <person name="Schlegel H.G."/>
        </authorList>
    </citation>
    <scope>NUCLEOTIDE SEQUENCE</scope>
    <source>
        <strain evidence="2">CH34</strain>
    </source>
</reference>
<dbReference type="EMBL" id="X90708">
    <property type="protein sequence ID" value="CAI30184.1"/>
    <property type="molecule type" value="Genomic_DNA"/>
</dbReference>
<dbReference type="EMBL" id="CP000355">
    <property type="protein sequence ID" value="ABF13131.1"/>
    <property type="molecule type" value="Genomic_DNA"/>
</dbReference>
<protein>
    <submittedName>
        <fullName evidence="1">Uncharacterized protein</fullName>
    </submittedName>
</protein>
<keyword evidence="1" id="KW-0614">Plasmid</keyword>
<geneLocation type="plasmid" evidence="1 3">
    <name>pMOL28</name>
</geneLocation>
<dbReference type="KEGG" id="rme:Rmet_6272"/>
<proteinExistence type="predicted"/>
<gene>
    <name evidence="1" type="ordered locus">Rmet_6272</name>
    <name evidence="2" type="ORF">RMe0038</name>
</gene>
<dbReference type="RefSeq" id="WP_011239922.1">
    <property type="nucleotide sequence ID" value="NC_006525.1"/>
</dbReference>
<reference evidence="2" key="4">
    <citation type="journal article" date="2000" name="J. Bacteriol.">
        <title>Regulation of the cnr cobalt and nickel resistance determinant from Ralstonia sp. strain CH34.</title>
        <authorList>
            <person name="Grass G."/>
            <person name="Grosse C."/>
            <person name="Nies D.H."/>
        </authorList>
    </citation>
    <scope>NUCLEOTIDE SEQUENCE</scope>
    <source>
        <strain evidence="2">CH34</strain>
    </source>
</reference>
<reference evidence="1" key="8">
    <citation type="submission" date="2006-04" db="EMBL/GenBank/DDBJ databases">
        <title>Complete sequence of the chromosome of Ralstonia metallidurans CH34.</title>
        <authorList>
            <consortium name="US DOE Joint Genome Institute"/>
            <person name="Copeland A."/>
            <person name="Lucas S."/>
            <person name="Lapidus A."/>
            <person name="Barry K."/>
            <person name="Detter J.C."/>
            <person name="Glavina del Rio T."/>
            <person name="Hammon N."/>
            <person name="Israni S."/>
            <person name="Dalin E."/>
            <person name="Tice H."/>
            <person name="Martinez M."/>
            <person name="Goltsman E."/>
            <person name="Pitluck S."/>
            <person name="Schmutz J."/>
            <person name="Larimer F."/>
            <person name="Land M."/>
            <person name="Hauser L."/>
            <person name="Kyrpides N."/>
            <person name="Kim E."/>
            <person name="Mergeay M."/>
            <person name="Benotmane M.A."/>
            <person name="Vallaeys T."/>
            <person name="Michaux A."/>
            <person name="Monchy S."/>
            <person name="Dunn J."/>
            <person name="McCorkle S."/>
            <person name="Taghavi S."/>
            <person name="van der Lelie D."/>
            <person name="Richardson P."/>
        </authorList>
    </citation>
    <scope>NUCLEOTIDE SEQUENCE</scope>
    <source>
        <strain evidence="1">CH34</strain>
        <plasmid evidence="1">pMOL28</plasmid>
    </source>
</reference>
<dbReference type="AlphaFoldDB" id="Q5NV28"/>
<dbReference type="Proteomes" id="UP000002429">
    <property type="component" value="Plasmid pMOL28"/>
</dbReference>